<protein>
    <recommendedName>
        <fullName evidence="3">Phosphoglycolate phosphatase</fullName>
    </recommendedName>
</protein>
<evidence type="ECO:0008006" key="3">
    <source>
        <dbReference type="Google" id="ProtNLM"/>
    </source>
</evidence>
<evidence type="ECO:0000313" key="2">
    <source>
        <dbReference type="Proteomes" id="UP000648482"/>
    </source>
</evidence>
<dbReference type="InterPro" id="IPR036412">
    <property type="entry name" value="HAD-like_sf"/>
</dbReference>
<evidence type="ECO:0000313" key="1">
    <source>
        <dbReference type="EMBL" id="MBE0359536.1"/>
    </source>
</evidence>
<dbReference type="InterPro" id="IPR023214">
    <property type="entry name" value="HAD_sf"/>
</dbReference>
<name>A0ABR9DYV3_9GAMM</name>
<reference evidence="1 2" key="1">
    <citation type="submission" date="2015-06" db="EMBL/GenBank/DDBJ databases">
        <title>Genome sequence of Pseudoalteromonas aliena.</title>
        <authorList>
            <person name="Xie B.-B."/>
            <person name="Rong J.-C."/>
            <person name="Qin Q.-L."/>
            <person name="Zhang Y.-Z."/>
        </authorList>
    </citation>
    <scope>NUCLEOTIDE SEQUENCE [LARGE SCALE GENOMIC DNA]</scope>
    <source>
        <strain evidence="1 2">SW19</strain>
    </source>
</reference>
<organism evidence="1 2">
    <name type="scientific">Pseudoalteromonas aliena SW19</name>
    <dbReference type="NCBI Taxonomy" id="1314866"/>
    <lineage>
        <taxon>Bacteria</taxon>
        <taxon>Pseudomonadati</taxon>
        <taxon>Pseudomonadota</taxon>
        <taxon>Gammaproteobacteria</taxon>
        <taxon>Alteromonadales</taxon>
        <taxon>Pseudoalteromonadaceae</taxon>
        <taxon>Pseudoalteromonas</taxon>
    </lineage>
</organism>
<dbReference type="Proteomes" id="UP000648482">
    <property type="component" value="Unassembled WGS sequence"/>
</dbReference>
<gene>
    <name evidence="1" type="ORF">PALI_a0806</name>
</gene>
<dbReference type="Pfam" id="PF13242">
    <property type="entry name" value="Hydrolase_like"/>
    <property type="match status" value="1"/>
</dbReference>
<dbReference type="SUPFAM" id="SSF56784">
    <property type="entry name" value="HAD-like"/>
    <property type="match status" value="1"/>
</dbReference>
<keyword evidence="2" id="KW-1185">Reference proteome</keyword>
<proteinExistence type="predicted"/>
<comment type="caution">
    <text evidence="1">The sequence shown here is derived from an EMBL/GenBank/DDBJ whole genome shotgun (WGS) entry which is preliminary data.</text>
</comment>
<dbReference type="Gene3D" id="3.40.50.1000">
    <property type="entry name" value="HAD superfamily/HAD-like"/>
    <property type="match status" value="1"/>
</dbReference>
<accession>A0ABR9DYV3</accession>
<sequence>MLEELGLSAQDAVMIGDTQIDMTMAKAAGMDRIGVTMGVHSAQQLNELDPIATVDNYLQLQQVLLG</sequence>
<dbReference type="EMBL" id="AQGU01000025">
    <property type="protein sequence ID" value="MBE0359536.1"/>
    <property type="molecule type" value="Genomic_DNA"/>
</dbReference>